<keyword evidence="3" id="KW-1185">Reference proteome</keyword>
<protein>
    <submittedName>
        <fullName evidence="2">Uncharacterized protein</fullName>
    </submittedName>
</protein>
<evidence type="ECO:0000256" key="1">
    <source>
        <dbReference type="SAM" id="Phobius"/>
    </source>
</evidence>
<dbReference type="AlphaFoldDB" id="A0A0C3GL73"/>
<organism evidence="2 3">
    <name type="scientific">Oidiodendron maius (strain Zn)</name>
    <dbReference type="NCBI Taxonomy" id="913774"/>
    <lineage>
        <taxon>Eukaryota</taxon>
        <taxon>Fungi</taxon>
        <taxon>Dikarya</taxon>
        <taxon>Ascomycota</taxon>
        <taxon>Pezizomycotina</taxon>
        <taxon>Leotiomycetes</taxon>
        <taxon>Leotiomycetes incertae sedis</taxon>
        <taxon>Myxotrichaceae</taxon>
        <taxon>Oidiodendron</taxon>
    </lineage>
</organism>
<feature type="transmembrane region" description="Helical" evidence="1">
    <location>
        <begin position="247"/>
        <end position="268"/>
    </location>
</feature>
<accession>A0A0C3GL73</accession>
<sequence length="331" mass="38442">MEDGVERLIPFSTSVAFCSADGRRNLLPILFADQNYKLLRPTEHIDAFLRQDLSVERLTKIHGWLWIVGRPQAARSLHRQKMKNRAIIVTEQADLHLTWADSYIFIKPLPQYLLRKDVWRDHLCNDATLYENACGFLLSYAWLIQSHLDFEVAKSDDIKPSLLPQNLKWSQWQAFMGEFLTNVSPDPPLPRNHIGPFQVNKRYQYGELRLGRINLIYRFAPLWWYKYLFDGYHSGYDQYRTFFARNFAWLIVVFAYITVVLTAMQVGLALDGFKDDSRLTGASYGFSVFSLVLVAAAIGIAILLFIVIFVYNLTMTTIAQISRQLEARRSR</sequence>
<reference evidence="3" key="2">
    <citation type="submission" date="2015-01" db="EMBL/GenBank/DDBJ databases">
        <title>Evolutionary Origins and Diversification of the Mycorrhizal Mutualists.</title>
        <authorList>
            <consortium name="DOE Joint Genome Institute"/>
            <consortium name="Mycorrhizal Genomics Consortium"/>
            <person name="Kohler A."/>
            <person name="Kuo A."/>
            <person name="Nagy L.G."/>
            <person name="Floudas D."/>
            <person name="Copeland A."/>
            <person name="Barry K.W."/>
            <person name="Cichocki N."/>
            <person name="Veneault-Fourrey C."/>
            <person name="LaButti K."/>
            <person name="Lindquist E.A."/>
            <person name="Lipzen A."/>
            <person name="Lundell T."/>
            <person name="Morin E."/>
            <person name="Murat C."/>
            <person name="Riley R."/>
            <person name="Ohm R."/>
            <person name="Sun H."/>
            <person name="Tunlid A."/>
            <person name="Henrissat B."/>
            <person name="Grigoriev I.V."/>
            <person name="Hibbett D.S."/>
            <person name="Martin F."/>
        </authorList>
    </citation>
    <scope>NUCLEOTIDE SEQUENCE [LARGE SCALE GENOMIC DNA]</scope>
    <source>
        <strain evidence="3">Zn</strain>
    </source>
</reference>
<dbReference type="Proteomes" id="UP000054321">
    <property type="component" value="Unassembled WGS sequence"/>
</dbReference>
<dbReference type="STRING" id="913774.A0A0C3GL73"/>
<dbReference type="PANTHER" id="PTHR34414">
    <property type="entry name" value="HET DOMAIN-CONTAINING PROTEIN-RELATED"/>
    <property type="match status" value="1"/>
</dbReference>
<keyword evidence="1" id="KW-1133">Transmembrane helix</keyword>
<evidence type="ECO:0000313" key="3">
    <source>
        <dbReference type="Proteomes" id="UP000054321"/>
    </source>
</evidence>
<dbReference type="OrthoDB" id="5086500at2759"/>
<keyword evidence="1" id="KW-0812">Transmembrane</keyword>
<evidence type="ECO:0000313" key="2">
    <source>
        <dbReference type="EMBL" id="KIM96880.1"/>
    </source>
</evidence>
<keyword evidence="1" id="KW-0472">Membrane</keyword>
<proteinExistence type="predicted"/>
<dbReference type="Pfam" id="PF20246">
    <property type="entry name" value="DUF6601"/>
    <property type="match status" value="1"/>
</dbReference>
<dbReference type="EMBL" id="KN832883">
    <property type="protein sequence ID" value="KIM96880.1"/>
    <property type="molecule type" value="Genomic_DNA"/>
</dbReference>
<dbReference type="PANTHER" id="PTHR34414:SF1">
    <property type="entry name" value="SUBTILISIN-LIKE SERINE PROTEASE"/>
    <property type="match status" value="1"/>
</dbReference>
<reference evidence="2 3" key="1">
    <citation type="submission" date="2014-04" db="EMBL/GenBank/DDBJ databases">
        <authorList>
            <consortium name="DOE Joint Genome Institute"/>
            <person name="Kuo A."/>
            <person name="Martino E."/>
            <person name="Perotto S."/>
            <person name="Kohler A."/>
            <person name="Nagy L.G."/>
            <person name="Floudas D."/>
            <person name="Copeland A."/>
            <person name="Barry K.W."/>
            <person name="Cichocki N."/>
            <person name="Veneault-Fourrey C."/>
            <person name="LaButti K."/>
            <person name="Lindquist E.A."/>
            <person name="Lipzen A."/>
            <person name="Lundell T."/>
            <person name="Morin E."/>
            <person name="Murat C."/>
            <person name="Sun H."/>
            <person name="Tunlid A."/>
            <person name="Henrissat B."/>
            <person name="Grigoriev I.V."/>
            <person name="Hibbett D.S."/>
            <person name="Martin F."/>
            <person name="Nordberg H.P."/>
            <person name="Cantor M.N."/>
            <person name="Hua S.X."/>
        </authorList>
    </citation>
    <scope>NUCLEOTIDE SEQUENCE [LARGE SCALE GENOMIC DNA]</scope>
    <source>
        <strain evidence="2 3">Zn</strain>
    </source>
</reference>
<feature type="transmembrane region" description="Helical" evidence="1">
    <location>
        <begin position="288"/>
        <end position="313"/>
    </location>
</feature>
<gene>
    <name evidence="2" type="ORF">OIDMADRAFT_105843</name>
</gene>
<dbReference type="InParanoid" id="A0A0C3GL73"/>
<name>A0A0C3GL73_OIDMZ</name>
<dbReference type="HOGENOM" id="CLU_043687_0_2_1"/>
<dbReference type="InterPro" id="IPR046536">
    <property type="entry name" value="DUF6601"/>
</dbReference>